<feature type="compositionally biased region" description="Polar residues" evidence="1">
    <location>
        <begin position="21"/>
        <end position="51"/>
    </location>
</feature>
<reference evidence="3" key="1">
    <citation type="submission" date="2024-06" db="EMBL/GenBank/DDBJ databases">
        <title>Draft Genome Sequences of Epichloe bromicola Strains Isolated from Elymus ciliaris.</title>
        <authorList>
            <consortium name="Epichloe bromicola genome sequencing consortium"/>
            <person name="Miura A."/>
            <person name="Imano S."/>
            <person name="Ashida A."/>
            <person name="Sato I."/>
            <person name="Chiba S."/>
            <person name="Tanaka A."/>
            <person name="Camagna M."/>
            <person name="Takemoto D."/>
        </authorList>
    </citation>
    <scope>NUCLEOTIDE SEQUENCE [LARGE SCALE GENOMIC DNA]</scope>
    <source>
        <strain evidence="3">DP</strain>
    </source>
</reference>
<dbReference type="Proteomes" id="UP001562357">
    <property type="component" value="Unassembled WGS sequence"/>
</dbReference>
<keyword evidence="3" id="KW-1185">Reference proteome</keyword>
<feature type="region of interest" description="Disordered" evidence="1">
    <location>
        <begin position="1"/>
        <end position="88"/>
    </location>
</feature>
<organism evidence="2 3">
    <name type="scientific">Epichloe bromicola</name>
    <dbReference type="NCBI Taxonomy" id="79588"/>
    <lineage>
        <taxon>Eukaryota</taxon>
        <taxon>Fungi</taxon>
        <taxon>Dikarya</taxon>
        <taxon>Ascomycota</taxon>
        <taxon>Pezizomycotina</taxon>
        <taxon>Sordariomycetes</taxon>
        <taxon>Hypocreomycetidae</taxon>
        <taxon>Hypocreales</taxon>
        <taxon>Clavicipitaceae</taxon>
        <taxon>Epichloe</taxon>
    </lineage>
</organism>
<evidence type="ECO:0000256" key="1">
    <source>
        <dbReference type="SAM" id="MobiDB-lite"/>
    </source>
</evidence>
<dbReference type="EMBL" id="BAAFGZ010000104">
    <property type="protein sequence ID" value="GAB0134984.1"/>
    <property type="molecule type" value="Genomic_DNA"/>
</dbReference>
<feature type="compositionally biased region" description="Acidic residues" evidence="1">
    <location>
        <begin position="55"/>
        <end position="64"/>
    </location>
</feature>
<comment type="caution">
    <text evidence="2">The sequence shown here is derived from an EMBL/GenBank/DDBJ whole genome shotgun (WGS) entry which is preliminary data.</text>
</comment>
<feature type="compositionally biased region" description="Low complexity" evidence="1">
    <location>
        <begin position="148"/>
        <end position="164"/>
    </location>
</feature>
<sequence>MSPPPKTPTPRRFLLPKRPPASQTPLSQTSQFQSTPRFGSSSVPRPTQRRAQSIEDVDVDEDREESCPAAADEEGHGGGETSRARRRHVLNLDIDSDFDSITSASQHTDTWQEEVDEGYARDEIHPGHGIAAATRSSPVERKAKRQRVLLSISPVASSAASPVGDGQGEEEEGAGTNTPTRTLTSTAEGEEETTTTTTTTDSKTDSKTRSAQQQPVFRPAPRFKLPEVEVDDSMMAGDILPVAFSPRRRGQKYLAGGRAAQLQSWLSEVRGWDGEPRDAAARMTVEQVRPGSRMYLARGREQEGPRARRKGYLLAGEGRLTGLERRADVRVGSVVVLEDPVWEVDLMGESWTVVCNWSVVSS</sequence>
<feature type="compositionally biased region" description="Polar residues" evidence="1">
    <location>
        <begin position="100"/>
        <end position="109"/>
    </location>
</feature>
<accession>A0ABQ0CNG4</accession>
<name>A0ABQ0CNG4_9HYPO</name>
<feature type="region of interest" description="Disordered" evidence="1">
    <location>
        <begin position="100"/>
        <end position="216"/>
    </location>
</feature>
<evidence type="ECO:0000313" key="3">
    <source>
        <dbReference type="Proteomes" id="UP001562357"/>
    </source>
</evidence>
<protein>
    <submittedName>
        <fullName evidence="2">Uncharacterized protein</fullName>
    </submittedName>
</protein>
<proteinExistence type="predicted"/>
<gene>
    <name evidence="2" type="primary">g3336</name>
    <name evidence="2" type="ORF">EsDP_00003336</name>
</gene>
<evidence type="ECO:0000313" key="2">
    <source>
        <dbReference type="EMBL" id="GAB0134984.1"/>
    </source>
</evidence>